<name>A0A1W6ZQ19_9HYPH</name>
<dbReference type="Proteomes" id="UP000194137">
    <property type="component" value="Chromosome"/>
</dbReference>
<proteinExistence type="predicted"/>
<dbReference type="RefSeq" id="WP_086087756.1">
    <property type="nucleotide sequence ID" value="NZ_CP021112.1"/>
</dbReference>
<accession>A0A1W6ZQ19</accession>
<dbReference type="EMBL" id="CP021112">
    <property type="protein sequence ID" value="ARP99347.1"/>
    <property type="molecule type" value="Genomic_DNA"/>
</dbReference>
<organism evidence="1 2">
    <name type="scientific">Pseudorhodoplanes sinuspersici</name>
    <dbReference type="NCBI Taxonomy" id="1235591"/>
    <lineage>
        <taxon>Bacteria</taxon>
        <taxon>Pseudomonadati</taxon>
        <taxon>Pseudomonadota</taxon>
        <taxon>Alphaproteobacteria</taxon>
        <taxon>Hyphomicrobiales</taxon>
        <taxon>Pseudorhodoplanes</taxon>
    </lineage>
</organism>
<dbReference type="InterPro" id="IPR036866">
    <property type="entry name" value="RibonucZ/Hydroxyglut_hydro"/>
</dbReference>
<dbReference type="SMART" id="SM00849">
    <property type="entry name" value="Lactamase_B"/>
    <property type="match status" value="1"/>
</dbReference>
<keyword evidence="1" id="KW-0378">Hydrolase</keyword>
<dbReference type="PANTHER" id="PTHR42663">
    <property type="entry name" value="HYDROLASE C777.06C-RELATED-RELATED"/>
    <property type="match status" value="1"/>
</dbReference>
<dbReference type="STRING" id="1235591.CAK95_09810"/>
<dbReference type="CDD" id="cd07715">
    <property type="entry name" value="TaR3-like_MBL-fold"/>
    <property type="match status" value="1"/>
</dbReference>
<keyword evidence="2" id="KW-1185">Reference proteome</keyword>
<evidence type="ECO:0000313" key="2">
    <source>
        <dbReference type="Proteomes" id="UP000194137"/>
    </source>
</evidence>
<dbReference type="GO" id="GO:0016787">
    <property type="term" value="F:hydrolase activity"/>
    <property type="evidence" value="ECO:0007669"/>
    <property type="project" value="UniProtKB-KW"/>
</dbReference>
<sequence>MSEFTIRFWGVRGSIPCPGPATQRYGGNTPCIEVRCGDRLIILDAGTGLRELGNTLLAQGDDIDADILLTHCHYDHVAGLPFFAPFYQPQHRFRLWAGNLLPDFRLKAVMQMMMSEPLFPIGIETFQAVIDYRDFTAGQTIVLGEVTVRTIALRHPGGATGYRIDYAGRSVAYLTDNEGRREDHDAALVALTRDADLVIYDTTYTEDEIDAKKGWGHSTWRDGMRLADAAGVKTFCLFHHAPEHDDDTMDAILAEARAVRPGTIAAMEQAVIRL</sequence>
<dbReference type="AlphaFoldDB" id="A0A1W6ZQ19"/>
<dbReference type="Pfam" id="PF12706">
    <property type="entry name" value="Lactamase_B_2"/>
    <property type="match status" value="1"/>
</dbReference>
<gene>
    <name evidence="1" type="ORF">CAK95_09810</name>
</gene>
<evidence type="ECO:0000313" key="1">
    <source>
        <dbReference type="EMBL" id="ARP99347.1"/>
    </source>
</evidence>
<dbReference type="Gene3D" id="3.60.15.10">
    <property type="entry name" value="Ribonuclease Z/Hydroxyacylglutathione hydrolase-like"/>
    <property type="match status" value="1"/>
</dbReference>
<dbReference type="KEGG" id="psin:CAK95_09810"/>
<reference evidence="1 2" key="1">
    <citation type="submission" date="2017-05" db="EMBL/GenBank/DDBJ databases">
        <title>Full genome sequence of Pseudorhodoplanes sinuspersici.</title>
        <authorList>
            <person name="Dastgheib S.M.M."/>
            <person name="Shavandi M."/>
            <person name="Tirandaz H."/>
        </authorList>
    </citation>
    <scope>NUCLEOTIDE SEQUENCE [LARGE SCALE GENOMIC DNA]</scope>
    <source>
        <strain evidence="1 2">RIPI110</strain>
    </source>
</reference>
<dbReference type="PANTHER" id="PTHR42663:SF4">
    <property type="entry name" value="SLL1036 PROTEIN"/>
    <property type="match status" value="1"/>
</dbReference>
<dbReference type="OrthoDB" id="9803916at2"/>
<protein>
    <submittedName>
        <fullName evidence="1">MBL fold metallo-hydrolase</fullName>
    </submittedName>
</protein>
<dbReference type="InterPro" id="IPR001279">
    <property type="entry name" value="Metallo-B-lactamas"/>
</dbReference>
<dbReference type="SUPFAM" id="SSF56281">
    <property type="entry name" value="Metallo-hydrolase/oxidoreductase"/>
    <property type="match status" value="1"/>
</dbReference>